<sequence length="91" mass="10639">MKIKIKKGKFYKSLVGNEYIRVDGFDEDEYPFGVIFESSDNYFAFASDAYLEIAFNMVRYKETTEKEFYTALDLAREQFIRSFKAVKGGVL</sequence>
<protein>
    <recommendedName>
        <fullName evidence="5">Phage protein</fullName>
    </recommendedName>
</protein>
<dbReference type="EMBL" id="BQKB01000080">
    <property type="protein sequence ID" value="GJM54245.1"/>
    <property type="molecule type" value="Genomic_DNA"/>
</dbReference>
<reference evidence="1 4" key="1">
    <citation type="submission" date="2021-11" db="EMBL/GenBank/DDBJ databases">
        <title>Draft genome sequence of Capnocytophaga sp. strain KC07075 isolated from cat oral cavity.</title>
        <authorList>
            <person name="Suzuki M."/>
            <person name="Imaoka K."/>
            <person name="Kimura M."/>
            <person name="Morikawa S."/>
            <person name="Maeda K."/>
        </authorList>
    </citation>
    <scope>NUCLEOTIDE SEQUENCE</scope>
    <source>
        <strain evidence="1">KC07075</strain>
        <strain evidence="2 4">KC07079</strain>
    </source>
</reference>
<evidence type="ECO:0000313" key="1">
    <source>
        <dbReference type="EMBL" id="GJM49493.1"/>
    </source>
</evidence>
<gene>
    <name evidence="1" type="ORF">RCZ15_04680</name>
    <name evidence="2" type="ORF">RCZ16_25610</name>
</gene>
<evidence type="ECO:0000313" key="4">
    <source>
        <dbReference type="Proteomes" id="UP001208692"/>
    </source>
</evidence>
<dbReference type="Proteomes" id="UP001207736">
    <property type="component" value="Unassembled WGS sequence"/>
</dbReference>
<organism evidence="1 3">
    <name type="scientific">Capnocytophaga catalasegens</name>
    <dbReference type="NCBI Taxonomy" id="1004260"/>
    <lineage>
        <taxon>Bacteria</taxon>
        <taxon>Pseudomonadati</taxon>
        <taxon>Bacteroidota</taxon>
        <taxon>Flavobacteriia</taxon>
        <taxon>Flavobacteriales</taxon>
        <taxon>Flavobacteriaceae</taxon>
        <taxon>Capnocytophaga</taxon>
    </lineage>
</organism>
<dbReference type="Proteomes" id="UP001208692">
    <property type="component" value="Unassembled WGS sequence"/>
</dbReference>
<dbReference type="RefSeq" id="WP_264846771.1">
    <property type="nucleotide sequence ID" value="NZ_BPMA01000029.1"/>
</dbReference>
<evidence type="ECO:0008006" key="5">
    <source>
        <dbReference type="Google" id="ProtNLM"/>
    </source>
</evidence>
<name>A0AAV5AVG0_9FLAO</name>
<evidence type="ECO:0000313" key="3">
    <source>
        <dbReference type="Proteomes" id="UP001207736"/>
    </source>
</evidence>
<accession>A0AAV5AVG0</accession>
<proteinExistence type="predicted"/>
<dbReference type="EMBL" id="BQKA01000008">
    <property type="protein sequence ID" value="GJM49493.1"/>
    <property type="molecule type" value="Genomic_DNA"/>
</dbReference>
<evidence type="ECO:0000313" key="2">
    <source>
        <dbReference type="EMBL" id="GJM54245.1"/>
    </source>
</evidence>
<keyword evidence="4" id="KW-1185">Reference proteome</keyword>
<comment type="caution">
    <text evidence="1">The sequence shown here is derived from an EMBL/GenBank/DDBJ whole genome shotgun (WGS) entry which is preliminary data.</text>
</comment>
<dbReference type="AlphaFoldDB" id="A0AAV5AVG0"/>